<dbReference type="SUPFAM" id="SSF51430">
    <property type="entry name" value="NAD(P)-linked oxidoreductase"/>
    <property type="match status" value="1"/>
</dbReference>
<accession>A0A9D1PRJ5</accession>
<dbReference type="PROSITE" id="PS51379">
    <property type="entry name" value="4FE4S_FER_2"/>
    <property type="match status" value="1"/>
</dbReference>
<proteinExistence type="predicted"/>
<dbReference type="InterPro" id="IPR053135">
    <property type="entry name" value="AKR2_Oxidoreductase"/>
</dbReference>
<dbReference type="Pfam" id="PF13534">
    <property type="entry name" value="Fer4_17"/>
    <property type="match status" value="1"/>
</dbReference>
<dbReference type="EMBL" id="DXIJ01000101">
    <property type="protein sequence ID" value="HIV86108.1"/>
    <property type="molecule type" value="Genomic_DNA"/>
</dbReference>
<keyword evidence="3" id="KW-0411">Iron-sulfur</keyword>
<dbReference type="Proteomes" id="UP000824162">
    <property type="component" value="Unassembled WGS sequence"/>
</dbReference>
<dbReference type="PANTHER" id="PTHR43312:SF2">
    <property type="entry name" value="OXIDOREDUCTASE"/>
    <property type="match status" value="1"/>
</dbReference>
<dbReference type="AlphaFoldDB" id="A0A9D1PRJ5"/>
<dbReference type="Pfam" id="PF00248">
    <property type="entry name" value="Aldo_ket_red"/>
    <property type="match status" value="1"/>
</dbReference>
<evidence type="ECO:0000256" key="1">
    <source>
        <dbReference type="ARBA" id="ARBA00022723"/>
    </source>
</evidence>
<name>A0A9D1PRJ5_9FIRM</name>
<dbReference type="SUPFAM" id="SSF46548">
    <property type="entry name" value="alpha-helical ferredoxin"/>
    <property type="match status" value="1"/>
</dbReference>
<gene>
    <name evidence="5" type="ORF">H9900_04775</name>
</gene>
<dbReference type="GO" id="GO:0051536">
    <property type="term" value="F:iron-sulfur cluster binding"/>
    <property type="evidence" value="ECO:0007669"/>
    <property type="project" value="UniProtKB-KW"/>
</dbReference>
<evidence type="ECO:0000259" key="4">
    <source>
        <dbReference type="PROSITE" id="PS51379"/>
    </source>
</evidence>
<dbReference type="InterPro" id="IPR036812">
    <property type="entry name" value="NAD(P)_OxRdtase_dom_sf"/>
</dbReference>
<dbReference type="PANTHER" id="PTHR43312">
    <property type="entry name" value="D-THREO-ALDOSE 1-DEHYDROGENASE"/>
    <property type="match status" value="1"/>
</dbReference>
<evidence type="ECO:0000256" key="3">
    <source>
        <dbReference type="ARBA" id="ARBA00023014"/>
    </source>
</evidence>
<keyword evidence="1" id="KW-0479">Metal-binding</keyword>
<evidence type="ECO:0000313" key="5">
    <source>
        <dbReference type="EMBL" id="HIV86108.1"/>
    </source>
</evidence>
<reference evidence="5" key="2">
    <citation type="submission" date="2021-04" db="EMBL/GenBank/DDBJ databases">
        <authorList>
            <person name="Gilroy R."/>
        </authorList>
    </citation>
    <scope>NUCLEOTIDE SEQUENCE</scope>
    <source>
        <strain evidence="5">5790</strain>
    </source>
</reference>
<dbReference type="InterPro" id="IPR017900">
    <property type="entry name" value="4Fe4S_Fe_S_CS"/>
</dbReference>
<dbReference type="GO" id="GO:0046872">
    <property type="term" value="F:metal ion binding"/>
    <property type="evidence" value="ECO:0007669"/>
    <property type="project" value="UniProtKB-KW"/>
</dbReference>
<dbReference type="Gene3D" id="3.20.20.100">
    <property type="entry name" value="NADP-dependent oxidoreductase domain"/>
    <property type="match status" value="1"/>
</dbReference>
<keyword evidence="2" id="KW-0408">Iron</keyword>
<dbReference type="PROSITE" id="PS00198">
    <property type="entry name" value="4FE4S_FER_1"/>
    <property type="match status" value="1"/>
</dbReference>
<dbReference type="InterPro" id="IPR023210">
    <property type="entry name" value="NADP_OxRdtase_dom"/>
</dbReference>
<comment type="caution">
    <text evidence="5">The sequence shown here is derived from an EMBL/GenBank/DDBJ whole genome shotgun (WGS) entry which is preliminary data.</text>
</comment>
<reference evidence="5" key="1">
    <citation type="journal article" date="2021" name="PeerJ">
        <title>Extensive microbial diversity within the chicken gut microbiome revealed by metagenomics and culture.</title>
        <authorList>
            <person name="Gilroy R."/>
            <person name="Ravi A."/>
            <person name="Getino M."/>
            <person name="Pursley I."/>
            <person name="Horton D.L."/>
            <person name="Alikhan N.F."/>
            <person name="Baker D."/>
            <person name="Gharbi K."/>
            <person name="Hall N."/>
            <person name="Watson M."/>
            <person name="Adriaenssens E.M."/>
            <person name="Foster-Nyarko E."/>
            <person name="Jarju S."/>
            <person name="Secka A."/>
            <person name="Antonio M."/>
            <person name="Oren A."/>
            <person name="Chaudhuri R.R."/>
            <person name="La Ragione R."/>
            <person name="Hildebrand F."/>
            <person name="Pallen M.J."/>
        </authorList>
    </citation>
    <scope>NUCLEOTIDE SEQUENCE</scope>
    <source>
        <strain evidence="5">5790</strain>
    </source>
</reference>
<feature type="domain" description="4Fe-4S ferredoxin-type" evidence="4">
    <location>
        <begin position="340"/>
        <end position="371"/>
    </location>
</feature>
<sequence>MKYRDLCGNNVSVLGLGCMRLPEKKNADGKSVIDYERFAEMAEYAYENGVNYFDTAYMYHDYTSEIELGKALRQLGIRDKVYIADKLPPWNVNSKEDVLKVFEEQLQKTGLDYFDYYLLHNMSSEHWNNTIKKYDVMSVMRSLKESGRIRHLGFSFHDDLDAFKDIIDEGGEDFEFCQIQLNYADAASGFQAGLKGLEYAHLKGLDVIIMEPLRGGKLACPPEHVKEKLPEGKSAVEIGLDFLWDRPEVNLVLSGMSSMEQLKENIEYAKRAEPGMLTDAERAAVLEAGEAYNSGARVGCTGCAYCMPCSVSINIPEVFRLYNKQALEYSWETGQKDAYKNLEVKADSCVHCGKCTSHCPQNLEIPKLLKEAHISLS</sequence>
<protein>
    <submittedName>
        <fullName evidence="5">Aldo/keto reductase</fullName>
    </submittedName>
</protein>
<evidence type="ECO:0000313" key="6">
    <source>
        <dbReference type="Proteomes" id="UP000824162"/>
    </source>
</evidence>
<evidence type="ECO:0000256" key="2">
    <source>
        <dbReference type="ARBA" id="ARBA00023004"/>
    </source>
</evidence>
<dbReference type="InterPro" id="IPR017896">
    <property type="entry name" value="4Fe4S_Fe-S-bd"/>
</dbReference>
<organism evidence="5 6">
    <name type="scientific">Candidatus Monoglobus merdigallinarum</name>
    <dbReference type="NCBI Taxonomy" id="2838698"/>
    <lineage>
        <taxon>Bacteria</taxon>
        <taxon>Bacillati</taxon>
        <taxon>Bacillota</taxon>
        <taxon>Clostridia</taxon>
        <taxon>Monoglobales</taxon>
        <taxon>Monoglobaceae</taxon>
        <taxon>Monoglobus</taxon>
    </lineage>
</organism>
<dbReference type="PROSITE" id="PS51257">
    <property type="entry name" value="PROKAR_LIPOPROTEIN"/>
    <property type="match status" value="1"/>
</dbReference>
<dbReference type="CDD" id="cd19096">
    <property type="entry name" value="AKR_Fe-S_oxidoreductase"/>
    <property type="match status" value="1"/>
</dbReference>